<dbReference type="STRING" id="77020.A0A0M8MQX1"/>
<keyword evidence="4" id="KW-1185">Reference proteome</keyword>
<feature type="region of interest" description="Disordered" evidence="2">
    <location>
        <begin position="393"/>
        <end position="444"/>
    </location>
</feature>
<organism evidence="3 4">
    <name type="scientific">Malassezia pachydermatis</name>
    <dbReference type="NCBI Taxonomy" id="77020"/>
    <lineage>
        <taxon>Eukaryota</taxon>
        <taxon>Fungi</taxon>
        <taxon>Dikarya</taxon>
        <taxon>Basidiomycota</taxon>
        <taxon>Ustilaginomycotina</taxon>
        <taxon>Malasseziomycetes</taxon>
        <taxon>Malasseziales</taxon>
        <taxon>Malasseziaceae</taxon>
        <taxon>Malassezia</taxon>
    </lineage>
</organism>
<dbReference type="GO" id="GO:0009898">
    <property type="term" value="C:cytoplasmic side of plasma membrane"/>
    <property type="evidence" value="ECO:0007669"/>
    <property type="project" value="TreeGrafter"/>
</dbReference>
<reference evidence="3 4" key="1">
    <citation type="submission" date="2015-07" db="EMBL/GenBank/DDBJ databases">
        <title>Draft Genome Sequence of Malassezia furfur CBS1878 and Malassezia pachydermatis CBS1879.</title>
        <authorList>
            <person name="Triana S."/>
            <person name="Ohm R."/>
            <person name="Gonzalez A."/>
            <person name="DeCock H."/>
            <person name="Restrepo S."/>
            <person name="Celis A."/>
        </authorList>
    </citation>
    <scope>NUCLEOTIDE SEQUENCE [LARGE SCALE GENOMIC DNA]</scope>
    <source>
        <strain evidence="3 4">CBS 1879</strain>
    </source>
</reference>
<dbReference type="GO" id="GO:0032511">
    <property type="term" value="P:late endosome to vacuole transport via multivesicular body sorting pathway"/>
    <property type="evidence" value="ECO:0007669"/>
    <property type="project" value="TreeGrafter"/>
</dbReference>
<comment type="caution">
    <text evidence="3">The sequence shown here is derived from an EMBL/GenBank/DDBJ whole genome shotgun (WGS) entry which is preliminary data.</text>
</comment>
<dbReference type="Pfam" id="PF03357">
    <property type="entry name" value="Snf7"/>
    <property type="match status" value="1"/>
</dbReference>
<dbReference type="VEuPathDB" id="FungiDB:Malapachy_2864"/>
<dbReference type="EMBL" id="LGAV01000011">
    <property type="protein sequence ID" value="KOS12514.1"/>
    <property type="molecule type" value="Genomic_DNA"/>
</dbReference>
<protein>
    <submittedName>
        <fullName evidence="3">Snf7-domain-containing protein</fullName>
    </submittedName>
</protein>
<dbReference type="PANTHER" id="PTHR22761:SF96">
    <property type="entry name" value="BCDNA.GH08385"/>
    <property type="match status" value="1"/>
</dbReference>
<keyword evidence="1" id="KW-0175">Coiled coil</keyword>
<feature type="compositionally biased region" description="Low complexity" evidence="2">
    <location>
        <begin position="393"/>
        <end position="416"/>
    </location>
</feature>
<evidence type="ECO:0000313" key="3">
    <source>
        <dbReference type="EMBL" id="KOS12514.1"/>
    </source>
</evidence>
<sequence length="444" mass="49372">MTGPLASFARTRPGAQDDEVLASMYADLSGPQASDPASFRSRVAWWRDTLAEASWQAVEGAGSVLVAHMDDHTSTRWASPQIGRPVCLSIVVDTLAQQGEYVRVNEFLTRPAARGWTQTLRTYVVRPAWRWLTARDEEDDEATWPKIVGDWVIRANVERAAHLYLAQCATPTSLVDAVMTQADLEAQIRTLTTHDGQVLPWTPTDIRLLCTYLERDAKALVRQDDTIKWIHHTTFTPTIGEQEHGIMELKRAQKQLSQQIDTLESRLDNARASLQRAVQTKQPESVALSYLRTKKQMEELLTKRVGALQTVQQLLVKLEQAVGDAAIMQTYETSAKTLRAILSDPALQQDRVEKTMDALSDALAMQDDVQTAMTTAAPPTDIDEDELAAELEALTIEKQQEQEQAQEQAQAQEPAATTLPSAPQHTPASATRVSHKELVYENSA</sequence>
<dbReference type="GO" id="GO:0000815">
    <property type="term" value="C:ESCRT III complex"/>
    <property type="evidence" value="ECO:0007669"/>
    <property type="project" value="TreeGrafter"/>
</dbReference>
<dbReference type="GO" id="GO:0005771">
    <property type="term" value="C:multivesicular body"/>
    <property type="evidence" value="ECO:0007669"/>
    <property type="project" value="TreeGrafter"/>
</dbReference>
<evidence type="ECO:0000256" key="2">
    <source>
        <dbReference type="SAM" id="MobiDB-lite"/>
    </source>
</evidence>
<dbReference type="GO" id="GO:0006900">
    <property type="term" value="P:vesicle budding from membrane"/>
    <property type="evidence" value="ECO:0007669"/>
    <property type="project" value="TreeGrafter"/>
</dbReference>
<name>A0A0M8MQX1_9BASI</name>
<evidence type="ECO:0000313" key="4">
    <source>
        <dbReference type="Proteomes" id="UP000037751"/>
    </source>
</evidence>
<feature type="compositionally biased region" description="Basic and acidic residues" evidence="2">
    <location>
        <begin position="434"/>
        <end position="444"/>
    </location>
</feature>
<feature type="compositionally biased region" description="Polar residues" evidence="2">
    <location>
        <begin position="418"/>
        <end position="432"/>
    </location>
</feature>
<dbReference type="GeneID" id="28729226"/>
<gene>
    <name evidence="3" type="ORF">Malapachy_2864</name>
</gene>
<feature type="coiled-coil region" evidence="1">
    <location>
        <begin position="246"/>
        <end position="280"/>
    </location>
</feature>
<accession>A0A0M8MQX1</accession>
<dbReference type="OrthoDB" id="10250120at2759"/>
<dbReference type="InterPro" id="IPR005024">
    <property type="entry name" value="Snf7_fam"/>
</dbReference>
<dbReference type="AlphaFoldDB" id="A0A0M8MQX1"/>
<dbReference type="PANTHER" id="PTHR22761">
    <property type="entry name" value="CHARGED MULTIVESICULAR BODY PROTEIN"/>
    <property type="match status" value="1"/>
</dbReference>
<proteinExistence type="predicted"/>
<evidence type="ECO:0000256" key="1">
    <source>
        <dbReference type="SAM" id="Coils"/>
    </source>
</evidence>
<dbReference type="RefSeq" id="XP_017990146.1">
    <property type="nucleotide sequence ID" value="XM_018137350.1"/>
</dbReference>
<dbReference type="Gene3D" id="6.10.250.1710">
    <property type="match status" value="1"/>
</dbReference>
<dbReference type="Proteomes" id="UP000037751">
    <property type="component" value="Unassembled WGS sequence"/>
</dbReference>